<evidence type="ECO:0000313" key="2">
    <source>
        <dbReference type="Proteomes" id="UP000291404"/>
    </source>
</evidence>
<sequence length="772" mass="90927">MDKIFRTMFSNKNICDQKIVRFFIWIFLIVDLKVDNRFVIHFYDEMNNGETDVYSMNKNSICFSRFVKKKYDCYVHNECIKCSQFLIENENDFPLNFKNKDEGESDHCIFLNTKVLKFNDFLYFFKIIKEISELKENFKICDFLLILRILDAFKFEVDKNFNLIVRNLLLSIVFNSKYIYANNNLKGKTIVSTSMLKLLFKEFGRIYFLDASLFFENASGIKIKEILNKNFDINFIFDPKFVCINSTFITVINELVESNLEFLISFRIIFANIRNTRAILYGNRSSIRNISSRICYILFSNIEKFCFHSWEDMNFFNSMCDKLIYKKVTILIFFRCRFSVFSESPFNAFKSLTRIYFINSYITNPISLGKLYTYLELIFSFYNEITNETNAAKILKLATDIQPQFDNIDAVRFFDFNKSLMISQEFKSSEYLVCLVDEIYYVGSYFGIYMSVSTFPQNVKSISVIFKEVSLRGFQLQNPSIFNTTRELSILDSEFSNEFLLDILLLPHLEEFVICNCKALFEKNLTFEKRSSINNFSISGSTFTNSEEMINFVNCMPNLKSLTLRNNKNLYMFQSISTNNMIWSSSLEILMLLDERKFQGVLPNLSCLKIIKNFKFDYGLYDEGSLLQLMGNQGLINVCNLSVYNFKIGSRDKDAIKNISEIKNLSFFNCTFINITFSQLFDPTKKYTIEKLILERILLTVVDILFLSNLACLKYLEIETSGFLFQSKDFSKVVLLNLSQLRIRLKVPMQFLRELNYFKEVMQSSNLEIYEF</sequence>
<name>A0A4Q9LFL8_9MICR</name>
<dbReference type="Proteomes" id="UP000291404">
    <property type="component" value="Unassembled WGS sequence"/>
</dbReference>
<keyword evidence="2" id="KW-1185">Reference proteome</keyword>
<gene>
    <name evidence="1" type="ORF">CWI36_0375p0030</name>
</gene>
<dbReference type="AlphaFoldDB" id="A0A4Q9LFL8"/>
<protein>
    <submittedName>
        <fullName evidence="1">Uncharacterized protein</fullName>
    </submittedName>
</protein>
<accession>A0A4Q9LFL8</accession>
<evidence type="ECO:0000313" key="1">
    <source>
        <dbReference type="EMBL" id="TBU06823.1"/>
    </source>
</evidence>
<organism evidence="1 2">
    <name type="scientific">Hamiltosporidium magnivora</name>
    <dbReference type="NCBI Taxonomy" id="148818"/>
    <lineage>
        <taxon>Eukaryota</taxon>
        <taxon>Fungi</taxon>
        <taxon>Fungi incertae sedis</taxon>
        <taxon>Microsporidia</taxon>
        <taxon>Dubosqiidae</taxon>
        <taxon>Hamiltosporidium</taxon>
    </lineage>
</organism>
<dbReference type="EMBL" id="PITI01000375">
    <property type="protein sequence ID" value="TBU06823.1"/>
    <property type="molecule type" value="Genomic_DNA"/>
</dbReference>
<comment type="caution">
    <text evidence="1">The sequence shown here is derived from an EMBL/GenBank/DDBJ whole genome shotgun (WGS) entry which is preliminary data.</text>
</comment>
<dbReference type="VEuPathDB" id="MicrosporidiaDB:CWI39_0115p0020"/>
<dbReference type="VEuPathDB" id="MicrosporidiaDB:CWI36_0375p0030"/>
<reference evidence="1 2" key="1">
    <citation type="submission" date="2017-12" db="EMBL/GenBank/DDBJ databases">
        <authorList>
            <person name="Pombert J.-F."/>
            <person name="Haag K.L."/>
            <person name="Ebert D."/>
        </authorList>
    </citation>
    <scope>NUCLEOTIDE SEQUENCE [LARGE SCALE GENOMIC DNA]</scope>
    <source>
        <strain evidence="1">BE-OM-2</strain>
    </source>
</reference>
<proteinExistence type="predicted"/>